<comment type="caution">
    <text evidence="3">The sequence shown here is derived from an EMBL/GenBank/DDBJ whole genome shotgun (WGS) entry which is preliminary data.</text>
</comment>
<dbReference type="Pfam" id="PF00403">
    <property type="entry name" value="HMA"/>
    <property type="match status" value="1"/>
</dbReference>
<proteinExistence type="predicted"/>
<dbReference type="InterPro" id="IPR036163">
    <property type="entry name" value="HMA_dom_sf"/>
</dbReference>
<dbReference type="PROSITE" id="PS01047">
    <property type="entry name" value="HMA_1"/>
    <property type="match status" value="1"/>
</dbReference>
<dbReference type="GO" id="GO:0046872">
    <property type="term" value="F:metal ion binding"/>
    <property type="evidence" value="ECO:0007669"/>
    <property type="project" value="UniProtKB-KW"/>
</dbReference>
<evidence type="ECO:0000313" key="3">
    <source>
        <dbReference type="EMBL" id="GAX83236.1"/>
    </source>
</evidence>
<name>A0A250XJP2_9CHLO</name>
<dbReference type="Proteomes" id="UP000232323">
    <property type="component" value="Unassembled WGS sequence"/>
</dbReference>
<dbReference type="AlphaFoldDB" id="A0A250XJP2"/>
<organism evidence="3 4">
    <name type="scientific">Chlamydomonas eustigma</name>
    <dbReference type="NCBI Taxonomy" id="1157962"/>
    <lineage>
        <taxon>Eukaryota</taxon>
        <taxon>Viridiplantae</taxon>
        <taxon>Chlorophyta</taxon>
        <taxon>core chlorophytes</taxon>
        <taxon>Chlorophyceae</taxon>
        <taxon>CS clade</taxon>
        <taxon>Chlamydomonadales</taxon>
        <taxon>Chlamydomonadaceae</taxon>
        <taxon>Chlamydomonas</taxon>
    </lineage>
</organism>
<dbReference type="PROSITE" id="PS50846">
    <property type="entry name" value="HMA_2"/>
    <property type="match status" value="1"/>
</dbReference>
<feature type="domain" description="HMA" evidence="2">
    <location>
        <begin position="31"/>
        <end position="102"/>
    </location>
</feature>
<protein>
    <recommendedName>
        <fullName evidence="2">HMA domain-containing protein</fullName>
    </recommendedName>
</protein>
<dbReference type="CDD" id="cd00371">
    <property type="entry name" value="HMA"/>
    <property type="match status" value="1"/>
</dbReference>
<gene>
    <name evidence="3" type="ORF">CEUSTIGMA_g10662.t1</name>
</gene>
<reference evidence="3 4" key="1">
    <citation type="submission" date="2017-08" db="EMBL/GenBank/DDBJ databases">
        <title>Acidophilic green algal genome provides insights into adaptation to an acidic environment.</title>
        <authorList>
            <person name="Hirooka S."/>
            <person name="Hirose Y."/>
            <person name="Kanesaki Y."/>
            <person name="Higuchi S."/>
            <person name="Fujiwara T."/>
            <person name="Onuma R."/>
            <person name="Era A."/>
            <person name="Ohbayashi R."/>
            <person name="Uzuka A."/>
            <person name="Nozaki H."/>
            <person name="Yoshikawa H."/>
            <person name="Miyagishima S.Y."/>
        </authorList>
    </citation>
    <scope>NUCLEOTIDE SEQUENCE [LARGE SCALE GENOMIC DNA]</scope>
    <source>
        <strain evidence="3 4">NIES-2499</strain>
    </source>
</reference>
<dbReference type="InterPro" id="IPR017969">
    <property type="entry name" value="Heavy-metal-associated_CS"/>
</dbReference>
<evidence type="ECO:0000259" key="2">
    <source>
        <dbReference type="PROSITE" id="PS50846"/>
    </source>
</evidence>
<dbReference type="OrthoDB" id="689350at2759"/>
<evidence type="ECO:0000313" key="4">
    <source>
        <dbReference type="Proteomes" id="UP000232323"/>
    </source>
</evidence>
<dbReference type="Gene3D" id="3.30.70.100">
    <property type="match status" value="1"/>
</dbReference>
<dbReference type="InterPro" id="IPR006121">
    <property type="entry name" value="HMA_dom"/>
</dbReference>
<keyword evidence="4" id="KW-1185">Reference proteome</keyword>
<dbReference type="EMBL" id="BEGY01000094">
    <property type="protein sequence ID" value="GAX83236.1"/>
    <property type="molecule type" value="Genomic_DNA"/>
</dbReference>
<accession>A0A250XJP2</accession>
<keyword evidence="1" id="KW-0479">Metal-binding</keyword>
<sequence length="106" mass="11499">MLPFLRPQRSSTALMLSLRPVIFAAGLDDTVEIELKIEGMMCGGCTGRVEEALKNVKDVCQVSVNLETKLALIEVRAASQLDALALLPSIVDVVKELGFEAEPHFS</sequence>
<evidence type="ECO:0000256" key="1">
    <source>
        <dbReference type="ARBA" id="ARBA00022723"/>
    </source>
</evidence>
<dbReference type="SUPFAM" id="SSF55008">
    <property type="entry name" value="HMA, heavy metal-associated domain"/>
    <property type="match status" value="1"/>
</dbReference>